<proteinExistence type="predicted"/>
<organism evidence="1 2">
    <name type="scientific">Entomophthora muscae</name>
    <dbReference type="NCBI Taxonomy" id="34485"/>
    <lineage>
        <taxon>Eukaryota</taxon>
        <taxon>Fungi</taxon>
        <taxon>Fungi incertae sedis</taxon>
        <taxon>Zoopagomycota</taxon>
        <taxon>Entomophthoromycotina</taxon>
        <taxon>Entomophthoromycetes</taxon>
        <taxon>Entomophthorales</taxon>
        <taxon>Entomophthoraceae</taxon>
        <taxon>Entomophthora</taxon>
    </lineage>
</organism>
<reference evidence="1" key="1">
    <citation type="submission" date="2022-04" db="EMBL/GenBank/DDBJ databases">
        <title>Genome of the entomopathogenic fungus Entomophthora muscae.</title>
        <authorList>
            <person name="Elya C."/>
            <person name="Lovett B.R."/>
            <person name="Lee E."/>
            <person name="Macias A.M."/>
            <person name="Hajek A.E."/>
            <person name="De Bivort B.L."/>
            <person name="Kasson M.T."/>
            <person name="De Fine Licht H.H."/>
            <person name="Stajich J.E."/>
        </authorList>
    </citation>
    <scope>NUCLEOTIDE SEQUENCE</scope>
    <source>
        <strain evidence="1">Berkeley</strain>
    </source>
</reference>
<evidence type="ECO:0000313" key="1">
    <source>
        <dbReference type="EMBL" id="KAJ9061287.1"/>
    </source>
</evidence>
<comment type="caution">
    <text evidence="1">The sequence shown here is derived from an EMBL/GenBank/DDBJ whole genome shotgun (WGS) entry which is preliminary data.</text>
</comment>
<protein>
    <submittedName>
        <fullName evidence="1">Uncharacterized protein</fullName>
    </submittedName>
</protein>
<dbReference type="EMBL" id="QTSX02005081">
    <property type="protein sequence ID" value="KAJ9061287.1"/>
    <property type="molecule type" value="Genomic_DNA"/>
</dbReference>
<keyword evidence="2" id="KW-1185">Reference proteome</keyword>
<evidence type="ECO:0000313" key="2">
    <source>
        <dbReference type="Proteomes" id="UP001165960"/>
    </source>
</evidence>
<name>A0ACC2SG58_9FUNG</name>
<accession>A0ACC2SG58</accession>
<sequence>MGKLSPVLNPTLLISFNQNISPGELQPISVSFFTASMHSSWANTPTAPASTPSLMFNQWLPHTCLATRSPATKANLYNNDQVLHGFHTRSLS</sequence>
<gene>
    <name evidence="1" type="ORF">DSO57_1022200</name>
</gene>
<dbReference type="Proteomes" id="UP001165960">
    <property type="component" value="Unassembled WGS sequence"/>
</dbReference>